<evidence type="ECO:0008006" key="4">
    <source>
        <dbReference type="Google" id="ProtNLM"/>
    </source>
</evidence>
<dbReference type="AlphaFoldDB" id="A0A8J2S0K7"/>
<protein>
    <recommendedName>
        <fullName evidence="4">Cuticle protein</fullName>
    </recommendedName>
</protein>
<keyword evidence="3" id="KW-1185">Reference proteome</keyword>
<feature type="compositionally biased region" description="Polar residues" evidence="1">
    <location>
        <begin position="108"/>
        <end position="133"/>
    </location>
</feature>
<evidence type="ECO:0000313" key="3">
    <source>
        <dbReference type="Proteomes" id="UP000789390"/>
    </source>
</evidence>
<accession>A0A8J2S0K7</accession>
<evidence type="ECO:0000256" key="1">
    <source>
        <dbReference type="SAM" id="MobiDB-lite"/>
    </source>
</evidence>
<name>A0A8J2S0K7_9CRUS</name>
<sequence length="179" mass="19880">MLATTPFCMTGQTEVTYRLVNQEKHFFDSRGRKQKVTYEADARGYRVTSNAAVAAASGHIPAVTTRRPARIVEKVLPKLQAGVLFTKKINEARSEFRQQSAIHTADPQLTSKIGPNSFTTEHPSSTASTLNTGKENRRVINSVVPTGQIKFKKPKALHNYDFAYNLGYPFVAGIYVYAL</sequence>
<proteinExistence type="predicted"/>
<organism evidence="2 3">
    <name type="scientific">Daphnia galeata</name>
    <dbReference type="NCBI Taxonomy" id="27404"/>
    <lineage>
        <taxon>Eukaryota</taxon>
        <taxon>Metazoa</taxon>
        <taxon>Ecdysozoa</taxon>
        <taxon>Arthropoda</taxon>
        <taxon>Crustacea</taxon>
        <taxon>Branchiopoda</taxon>
        <taxon>Diplostraca</taxon>
        <taxon>Cladocera</taxon>
        <taxon>Anomopoda</taxon>
        <taxon>Daphniidae</taxon>
        <taxon>Daphnia</taxon>
    </lineage>
</organism>
<dbReference type="OrthoDB" id="6515429at2759"/>
<gene>
    <name evidence="2" type="ORF">DGAL_LOCUS15615</name>
</gene>
<feature type="region of interest" description="Disordered" evidence="1">
    <location>
        <begin position="108"/>
        <end position="136"/>
    </location>
</feature>
<dbReference type="Proteomes" id="UP000789390">
    <property type="component" value="Unassembled WGS sequence"/>
</dbReference>
<evidence type="ECO:0000313" key="2">
    <source>
        <dbReference type="EMBL" id="CAH0111958.1"/>
    </source>
</evidence>
<dbReference type="EMBL" id="CAKKLH010000319">
    <property type="protein sequence ID" value="CAH0111958.1"/>
    <property type="molecule type" value="Genomic_DNA"/>
</dbReference>
<reference evidence="2" key="1">
    <citation type="submission" date="2021-11" db="EMBL/GenBank/DDBJ databases">
        <authorList>
            <person name="Schell T."/>
        </authorList>
    </citation>
    <scope>NUCLEOTIDE SEQUENCE</scope>
    <source>
        <strain evidence="2">M5</strain>
    </source>
</reference>
<comment type="caution">
    <text evidence="2">The sequence shown here is derived from an EMBL/GenBank/DDBJ whole genome shotgun (WGS) entry which is preliminary data.</text>
</comment>